<dbReference type="SUPFAM" id="SSF55073">
    <property type="entry name" value="Nucleotide cyclase"/>
    <property type="match status" value="1"/>
</dbReference>
<dbReference type="GO" id="GO:1902201">
    <property type="term" value="P:negative regulation of bacterial-type flagellum-dependent cell motility"/>
    <property type="evidence" value="ECO:0007669"/>
    <property type="project" value="TreeGrafter"/>
</dbReference>
<dbReference type="GO" id="GO:0005886">
    <property type="term" value="C:plasma membrane"/>
    <property type="evidence" value="ECO:0007669"/>
    <property type="project" value="TreeGrafter"/>
</dbReference>
<dbReference type="InterPro" id="IPR029787">
    <property type="entry name" value="Nucleotide_cyclase"/>
</dbReference>
<dbReference type="Proteomes" id="UP000543030">
    <property type="component" value="Unassembled WGS sequence"/>
</dbReference>
<feature type="transmembrane region" description="Helical" evidence="3">
    <location>
        <begin position="20"/>
        <end position="40"/>
    </location>
</feature>
<feature type="transmembrane region" description="Helical" evidence="3">
    <location>
        <begin position="285"/>
        <end position="306"/>
    </location>
</feature>
<dbReference type="InterPro" id="IPR050469">
    <property type="entry name" value="Diguanylate_Cyclase"/>
</dbReference>
<dbReference type="EC" id="2.7.7.65" evidence="1"/>
<dbReference type="InterPro" id="IPR000160">
    <property type="entry name" value="GGDEF_dom"/>
</dbReference>
<gene>
    <name evidence="5" type="ORF">HNQ50_000851</name>
</gene>
<dbReference type="InterPro" id="IPR043128">
    <property type="entry name" value="Rev_trsase/Diguanyl_cyclase"/>
</dbReference>
<dbReference type="Gene3D" id="3.30.70.270">
    <property type="match status" value="1"/>
</dbReference>
<organism evidence="5 6">
    <name type="scientific">Silvimonas terrae</name>
    <dbReference type="NCBI Taxonomy" id="300266"/>
    <lineage>
        <taxon>Bacteria</taxon>
        <taxon>Pseudomonadati</taxon>
        <taxon>Pseudomonadota</taxon>
        <taxon>Betaproteobacteria</taxon>
        <taxon>Neisseriales</taxon>
        <taxon>Chitinibacteraceae</taxon>
        <taxon>Silvimonas</taxon>
    </lineage>
</organism>
<dbReference type="Gene3D" id="3.30.450.20">
    <property type="entry name" value="PAS domain"/>
    <property type="match status" value="1"/>
</dbReference>
<keyword evidence="3" id="KW-0812">Transmembrane</keyword>
<dbReference type="AlphaFoldDB" id="A0A840RCZ5"/>
<evidence type="ECO:0000313" key="5">
    <source>
        <dbReference type="EMBL" id="MBB5190141.1"/>
    </source>
</evidence>
<evidence type="ECO:0000259" key="4">
    <source>
        <dbReference type="PROSITE" id="PS50887"/>
    </source>
</evidence>
<keyword evidence="6" id="KW-1185">Reference proteome</keyword>
<feature type="domain" description="GGDEF" evidence="4">
    <location>
        <begin position="467"/>
        <end position="601"/>
    </location>
</feature>
<dbReference type="EMBL" id="JACHHN010000001">
    <property type="protein sequence ID" value="MBB5190141.1"/>
    <property type="molecule type" value="Genomic_DNA"/>
</dbReference>
<protein>
    <recommendedName>
        <fullName evidence="1">diguanylate cyclase</fullName>
        <ecNumber evidence="1">2.7.7.65</ecNumber>
    </recommendedName>
</protein>
<dbReference type="Pfam" id="PF00990">
    <property type="entry name" value="GGDEF"/>
    <property type="match status" value="1"/>
</dbReference>
<proteinExistence type="predicted"/>
<dbReference type="FunFam" id="3.30.70.270:FF:000001">
    <property type="entry name" value="Diguanylate cyclase domain protein"/>
    <property type="match status" value="1"/>
</dbReference>
<dbReference type="PANTHER" id="PTHR45138:SF9">
    <property type="entry name" value="DIGUANYLATE CYCLASE DGCM-RELATED"/>
    <property type="match status" value="1"/>
</dbReference>
<dbReference type="GO" id="GO:0043709">
    <property type="term" value="P:cell adhesion involved in single-species biofilm formation"/>
    <property type="evidence" value="ECO:0007669"/>
    <property type="project" value="TreeGrafter"/>
</dbReference>
<dbReference type="NCBIfam" id="TIGR00254">
    <property type="entry name" value="GGDEF"/>
    <property type="match status" value="1"/>
</dbReference>
<keyword evidence="3" id="KW-0472">Membrane</keyword>
<comment type="catalytic activity">
    <reaction evidence="2">
        <text>2 GTP = 3',3'-c-di-GMP + 2 diphosphate</text>
        <dbReference type="Rhea" id="RHEA:24898"/>
        <dbReference type="ChEBI" id="CHEBI:33019"/>
        <dbReference type="ChEBI" id="CHEBI:37565"/>
        <dbReference type="ChEBI" id="CHEBI:58805"/>
        <dbReference type="EC" id="2.7.7.65"/>
    </reaction>
</comment>
<comment type="caution">
    <text evidence="5">The sequence shown here is derived from an EMBL/GenBank/DDBJ whole genome shotgun (WGS) entry which is preliminary data.</text>
</comment>
<evidence type="ECO:0000313" key="6">
    <source>
        <dbReference type="Proteomes" id="UP000543030"/>
    </source>
</evidence>
<accession>A0A840RCZ5</accession>
<sequence>MAVQALLGTARRKGSWLRRAIPFFVVALLLNISINVYQGWQSWHDNETSNAQQTGQIANLVSARFVRLLQMVRGLQDTVAWQLAQPGGHKPDLSYLADSFRQAATDTTVFVFDKDGHLMASSSPVLAQGVGDIQWLIDEWVSSGKQPSFQKTARFNGKEVLLLGSKVNLSEGDSALYTVLLFSAEEAVLGGLNPHPDQTLVLLDDARRVVVRFPPEPGMDVGQILPQTSQTRGPTSDSFYTALSADGQQRLIVDRAVPVGKRGGYWHVLVGRAVASYRTAWWRSMYANLAGIILSSLTLACGIALLRREAAMQKDYQRAIQTISAVVEHSPIPMVIADPRTGHILLGNKRLKLLCGSPADTGQPASALFVMPDLWETLTQADAEERTSEIATRQGARHMLVQSALLPLEDHGDPLVLLSFADVSSQISALHQLQEEVDLDPLTGLCNRRGFVRREAIIIENAARTGLSVVVLALDLDHFKKVNDTWGHAAGDTVLKTFSQILSGVLRSTDLAVRLGGEEFCAVLVDTGLEQGKEVGERIRKSLARFPIFVTEDESISQTVSIGLAMYVPGEADLQATLERSDLALYAAKDGGRNRVQVYDTQTPQY</sequence>
<evidence type="ECO:0000256" key="3">
    <source>
        <dbReference type="SAM" id="Phobius"/>
    </source>
</evidence>
<evidence type="ECO:0000256" key="2">
    <source>
        <dbReference type="ARBA" id="ARBA00034247"/>
    </source>
</evidence>
<reference evidence="5 6" key="1">
    <citation type="submission" date="2020-08" db="EMBL/GenBank/DDBJ databases">
        <title>Genomic Encyclopedia of Type Strains, Phase IV (KMG-IV): sequencing the most valuable type-strain genomes for metagenomic binning, comparative biology and taxonomic classification.</title>
        <authorList>
            <person name="Goeker M."/>
        </authorList>
    </citation>
    <scope>NUCLEOTIDE SEQUENCE [LARGE SCALE GENOMIC DNA]</scope>
    <source>
        <strain evidence="5 6">DSM 18233</strain>
    </source>
</reference>
<dbReference type="PROSITE" id="PS50887">
    <property type="entry name" value="GGDEF"/>
    <property type="match status" value="1"/>
</dbReference>
<name>A0A840RCZ5_9NEIS</name>
<dbReference type="RefSeq" id="WP_184097838.1">
    <property type="nucleotide sequence ID" value="NZ_JACHHN010000001.1"/>
</dbReference>
<keyword evidence="3" id="KW-1133">Transmembrane helix</keyword>
<evidence type="ECO:0000256" key="1">
    <source>
        <dbReference type="ARBA" id="ARBA00012528"/>
    </source>
</evidence>
<dbReference type="CDD" id="cd01949">
    <property type="entry name" value="GGDEF"/>
    <property type="match status" value="1"/>
</dbReference>
<dbReference type="SMART" id="SM00267">
    <property type="entry name" value="GGDEF"/>
    <property type="match status" value="1"/>
</dbReference>
<dbReference type="PANTHER" id="PTHR45138">
    <property type="entry name" value="REGULATORY COMPONENTS OF SENSORY TRANSDUCTION SYSTEM"/>
    <property type="match status" value="1"/>
</dbReference>
<dbReference type="GO" id="GO:0052621">
    <property type="term" value="F:diguanylate cyclase activity"/>
    <property type="evidence" value="ECO:0007669"/>
    <property type="project" value="UniProtKB-EC"/>
</dbReference>